<dbReference type="Gene3D" id="3.40.30.10">
    <property type="entry name" value="Glutaredoxin"/>
    <property type="match status" value="1"/>
</dbReference>
<dbReference type="InterPro" id="IPR009474">
    <property type="entry name" value="BrxB/BrxA"/>
</dbReference>
<accession>A0ABZ0QS47</accession>
<evidence type="ECO:0000313" key="3">
    <source>
        <dbReference type="Proteomes" id="UP001304683"/>
    </source>
</evidence>
<dbReference type="EMBL" id="CP132508">
    <property type="protein sequence ID" value="WPD19402.1"/>
    <property type="molecule type" value="Genomic_DNA"/>
</dbReference>
<dbReference type="RefSeq" id="WP_135224872.1">
    <property type="nucleotide sequence ID" value="NZ_CP132508.1"/>
</dbReference>
<organism evidence="2 3">
    <name type="scientific">Thermaerobacter composti</name>
    <dbReference type="NCBI Taxonomy" id="554949"/>
    <lineage>
        <taxon>Bacteria</taxon>
        <taxon>Bacillati</taxon>
        <taxon>Bacillota</taxon>
        <taxon>Clostridia</taxon>
        <taxon>Eubacteriales</taxon>
        <taxon>Clostridiales Family XVII. Incertae Sedis</taxon>
        <taxon>Thermaerobacter</taxon>
    </lineage>
</organism>
<dbReference type="NCBIfam" id="TIGR04191">
    <property type="entry name" value="YphP_YqiW"/>
    <property type="match status" value="1"/>
</dbReference>
<protein>
    <submittedName>
        <fullName evidence="2">BrxA/BrxB family bacilliredoxin</fullName>
    </submittedName>
</protein>
<name>A0ABZ0QS47_9FIRM</name>
<dbReference type="Proteomes" id="UP001304683">
    <property type="component" value="Chromosome"/>
</dbReference>
<proteinExistence type="inferred from homology"/>
<sequence length="143" mass="16115">MSMEMLDMFFAPMREELVRLGFKELRTPDEVDQAMAEAEDDTTTLVVVNSMCGCAGGIARPAVAMALEHPRRPQRWLTVFASQDREATARMREYFTGQPPSSPSIALLKGRQLVYMLHRSDIENRTPEEVAADLKAAFDRFCA</sequence>
<dbReference type="PANTHER" id="PTHR40052">
    <property type="entry name" value="UPF0403 PROTEIN YQIW-RELATED"/>
    <property type="match status" value="1"/>
</dbReference>
<gene>
    <name evidence="2" type="ORF">Q5761_01645</name>
</gene>
<dbReference type="PANTHER" id="PTHR40052:SF2">
    <property type="entry name" value="BACILLIREDOXIN BRXA"/>
    <property type="match status" value="1"/>
</dbReference>
<evidence type="ECO:0000256" key="1">
    <source>
        <dbReference type="ARBA" id="ARBA00038305"/>
    </source>
</evidence>
<keyword evidence="3" id="KW-1185">Reference proteome</keyword>
<dbReference type="Pfam" id="PF06491">
    <property type="entry name" value="Disulph_isomer"/>
    <property type="match status" value="1"/>
</dbReference>
<comment type="similarity">
    <text evidence="1">Belongs to the bacilliredoxin family.</text>
</comment>
<evidence type="ECO:0000313" key="2">
    <source>
        <dbReference type="EMBL" id="WPD19402.1"/>
    </source>
</evidence>
<reference evidence="2 3" key="1">
    <citation type="submission" date="2023-08" db="EMBL/GenBank/DDBJ databases">
        <title>Genome sequence of Thermaerobacter compostii strain Ins1, a spore-forming filamentous bacterium isolated from a deep geothermal reservoir.</title>
        <authorList>
            <person name="Bregnard D."/>
            <person name="Gonzalez D."/>
            <person name="Junier P."/>
        </authorList>
    </citation>
    <scope>NUCLEOTIDE SEQUENCE [LARGE SCALE GENOMIC DNA]</scope>
    <source>
        <strain evidence="2 3">Ins1</strain>
    </source>
</reference>